<protein>
    <submittedName>
        <fullName evidence="1">Uncharacterized protein</fullName>
    </submittedName>
</protein>
<geneLocation type="plasmid" evidence="1 2">
    <name>megaplasmid</name>
</geneLocation>
<dbReference type="OrthoDB" id="6932399at2"/>
<sequence length="110" mass="12344">MRYEQLVTDHGTFQISVPNKTMEGDGFYVSYNDHDTSIYGSDTTALVFGQMQRFFILTGDHRAQYAELIPAGFEACLDYYKANPDLAHGYSDRVDDIPGFEPSSTAPFTP</sequence>
<dbReference type="KEGG" id="mea:Mex_2p0631"/>
<dbReference type="HOGENOM" id="CLU_2344062_0_0_5"/>
<dbReference type="EMBL" id="CP001511">
    <property type="protein sequence ID" value="ACS43477.1"/>
    <property type="molecule type" value="Genomic_DNA"/>
</dbReference>
<proteinExistence type="predicted"/>
<name>C5B4U5_METEA</name>
<dbReference type="AlphaFoldDB" id="C5B4U5"/>
<organism evidence="1 2">
    <name type="scientific">Methylorubrum extorquens (strain ATCC 14718 / DSM 1338 / JCM 2805 / NCIMB 9133 / AM1)</name>
    <name type="common">Methylobacterium extorquens</name>
    <dbReference type="NCBI Taxonomy" id="272630"/>
    <lineage>
        <taxon>Bacteria</taxon>
        <taxon>Pseudomonadati</taxon>
        <taxon>Pseudomonadota</taxon>
        <taxon>Alphaproteobacteria</taxon>
        <taxon>Hyphomicrobiales</taxon>
        <taxon>Methylobacteriaceae</taxon>
        <taxon>Methylorubrum</taxon>
    </lineage>
</organism>
<evidence type="ECO:0000313" key="1">
    <source>
        <dbReference type="EMBL" id="ACS43477.1"/>
    </source>
</evidence>
<reference evidence="1 2" key="1">
    <citation type="journal article" date="2009" name="PLoS ONE">
        <title>Methylobacterium genome sequences: a reference blueprint to investigate microbial metabolism of C1 compounds from natural and industrial sources.</title>
        <authorList>
            <person name="Vuilleumier S."/>
            <person name="Chistoserdova L."/>
            <person name="Lee M.-C."/>
            <person name="Bringel F."/>
            <person name="Lajus A."/>
            <person name="Zhou Y."/>
            <person name="Gourion B."/>
            <person name="Barbe V."/>
            <person name="Chang J."/>
            <person name="Cruveiller S."/>
            <person name="Dossat C."/>
            <person name="Gillett W."/>
            <person name="Gruffaz C."/>
            <person name="Haugen E."/>
            <person name="Hourcade E."/>
            <person name="Levy R."/>
            <person name="Mangenot S."/>
            <person name="Muller E."/>
            <person name="Nadalig T."/>
            <person name="Pagni M."/>
            <person name="Penny C."/>
            <person name="Peyraud R."/>
            <person name="Robinson D.G."/>
            <person name="Roche D."/>
            <person name="Rouy Z."/>
            <person name="Saenampechek C."/>
            <person name="Salvignol G."/>
            <person name="Vallenet D."/>
            <person name="Wu Z."/>
            <person name="Marx C.J."/>
            <person name="Vorholt J.A."/>
            <person name="Olson M.V."/>
            <person name="Kaul R."/>
            <person name="Weissenbach J."/>
            <person name="Medigue C."/>
            <person name="Lidstrom M.E."/>
        </authorList>
    </citation>
    <scope>NUCLEOTIDE SEQUENCE [LARGE SCALE GENOMIC DNA]</scope>
    <source>
        <strain evidence="2">ATCC 14718 / DSM 1338 / JCM 2805 / NCIMB 9133 / AM1</strain>
    </source>
</reference>
<keyword evidence="1" id="KW-0614">Plasmid</keyword>
<evidence type="ECO:0000313" key="2">
    <source>
        <dbReference type="Proteomes" id="UP000009081"/>
    </source>
</evidence>
<dbReference type="Proteomes" id="UP000009081">
    <property type="component" value="Plasmid megaplasmid"/>
</dbReference>
<keyword evidence="2" id="KW-1185">Reference proteome</keyword>
<gene>
    <name evidence="1" type="ordered locus">MexAM1_META2p0631</name>
</gene>
<accession>C5B4U5</accession>